<comment type="function">
    <text evidence="3">A probable RNA chaperone. Forms a complex with KhpB which binds to cellular RNA and controls its expression. Plays a role in peptidoglycan (PG) homeostasis and cell length regulation.</text>
</comment>
<dbReference type="GO" id="GO:0005737">
    <property type="term" value="C:cytoplasm"/>
    <property type="evidence" value="ECO:0007669"/>
    <property type="project" value="UniProtKB-SubCell"/>
</dbReference>
<organism evidence="4 5">
    <name type="scientific">Ruoffia tabacinasalis</name>
    <dbReference type="NCBI Taxonomy" id="87458"/>
    <lineage>
        <taxon>Bacteria</taxon>
        <taxon>Bacillati</taxon>
        <taxon>Bacillota</taxon>
        <taxon>Bacilli</taxon>
        <taxon>Lactobacillales</taxon>
        <taxon>Aerococcaceae</taxon>
        <taxon>Ruoffia</taxon>
    </lineage>
</organism>
<comment type="caution">
    <text evidence="4">The sequence shown here is derived from an EMBL/GenBank/DDBJ whole genome shotgun (WGS) entry which is preliminary data.</text>
</comment>
<keyword evidence="3" id="KW-0133">Cell shape</keyword>
<dbReference type="Pfam" id="PF13083">
    <property type="entry name" value="KH_KhpA-B"/>
    <property type="match status" value="1"/>
</dbReference>
<comment type="similarity">
    <text evidence="3">Belongs to the KhpA RNA-binding protein family.</text>
</comment>
<evidence type="ECO:0000256" key="1">
    <source>
        <dbReference type="ARBA" id="ARBA00022490"/>
    </source>
</evidence>
<comment type="subunit">
    <text evidence="3">Forms a complex with KhpB.</text>
</comment>
<dbReference type="PANTHER" id="PTHR34654:SF1">
    <property type="entry name" value="RNA-BINDING PROTEIN KHPA"/>
    <property type="match status" value="1"/>
</dbReference>
<dbReference type="GO" id="GO:0008360">
    <property type="term" value="P:regulation of cell shape"/>
    <property type="evidence" value="ECO:0007669"/>
    <property type="project" value="UniProtKB-KW"/>
</dbReference>
<evidence type="ECO:0000256" key="2">
    <source>
        <dbReference type="ARBA" id="ARBA00022884"/>
    </source>
</evidence>
<comment type="subcellular location">
    <subcellularLocation>
        <location evidence="3">Cytoplasm</location>
    </subcellularLocation>
</comment>
<dbReference type="Proteomes" id="UP000306420">
    <property type="component" value="Unassembled WGS sequence"/>
</dbReference>
<dbReference type="SUPFAM" id="SSF54814">
    <property type="entry name" value="Prokaryotic type KH domain (KH-domain type II)"/>
    <property type="match status" value="1"/>
</dbReference>
<dbReference type="EMBL" id="VBSP01000067">
    <property type="protein sequence ID" value="TLQ38791.1"/>
    <property type="molecule type" value="Genomic_DNA"/>
</dbReference>
<evidence type="ECO:0000256" key="3">
    <source>
        <dbReference type="HAMAP-Rule" id="MF_00088"/>
    </source>
</evidence>
<keyword evidence="1 3" id="KW-0963">Cytoplasm</keyword>
<dbReference type="InterPro" id="IPR015946">
    <property type="entry name" value="KH_dom-like_a/b"/>
</dbReference>
<dbReference type="OrthoDB" id="9812389at2"/>
<reference evidence="4 5" key="1">
    <citation type="submission" date="2019-05" db="EMBL/GenBank/DDBJ databases">
        <title>The metagenome of a microbial culture collection derived from dairy environment covers the genomic content of the human microbiome.</title>
        <authorList>
            <person name="Roder T."/>
            <person name="Wuthrich D."/>
            <person name="Sattari Z."/>
            <person name="Von Ah U."/>
            <person name="Bar C."/>
            <person name="Ronchi F."/>
            <person name="Macpherson A.J."/>
            <person name="Ganal-Vonarburg S.C."/>
            <person name="Bruggmann R."/>
            <person name="Vergeres G."/>
        </authorList>
    </citation>
    <scope>NUCLEOTIDE SEQUENCE [LARGE SCALE GENOMIC DNA]</scope>
    <source>
        <strain evidence="4 5">FAM 24227</strain>
    </source>
</reference>
<dbReference type="GO" id="GO:0009252">
    <property type="term" value="P:peptidoglycan biosynthetic process"/>
    <property type="evidence" value="ECO:0007669"/>
    <property type="project" value="UniProtKB-UniRule"/>
</dbReference>
<proteinExistence type="inferred from homology"/>
<dbReference type="Gene3D" id="3.30.300.20">
    <property type="match status" value="1"/>
</dbReference>
<gene>
    <name evidence="3" type="primary">khpA</name>
    <name evidence="4" type="ORF">FEZ33_11460</name>
</gene>
<keyword evidence="2 3" id="KW-0694">RNA-binding</keyword>
<dbReference type="GO" id="GO:0003723">
    <property type="term" value="F:RNA binding"/>
    <property type="evidence" value="ECO:0007669"/>
    <property type="project" value="UniProtKB-UniRule"/>
</dbReference>
<dbReference type="HAMAP" id="MF_00088">
    <property type="entry name" value="KhpA"/>
    <property type="match status" value="1"/>
</dbReference>
<accession>A0A5R9DUW2</accession>
<dbReference type="PANTHER" id="PTHR34654">
    <property type="entry name" value="UPF0109 PROTEIN SCO5592"/>
    <property type="match status" value="1"/>
</dbReference>
<evidence type="ECO:0000313" key="4">
    <source>
        <dbReference type="EMBL" id="TLQ38791.1"/>
    </source>
</evidence>
<dbReference type="CDD" id="cd22533">
    <property type="entry name" value="KH-II_YlqC-like"/>
    <property type="match status" value="1"/>
</dbReference>
<dbReference type="GO" id="GO:0071555">
    <property type="term" value="P:cell wall organization"/>
    <property type="evidence" value="ECO:0007669"/>
    <property type="project" value="UniProtKB-KW"/>
</dbReference>
<dbReference type="InterPro" id="IPR020627">
    <property type="entry name" value="KhpA"/>
</dbReference>
<evidence type="ECO:0000313" key="5">
    <source>
        <dbReference type="Proteomes" id="UP000306420"/>
    </source>
</evidence>
<keyword evidence="3" id="KW-0143">Chaperone</keyword>
<dbReference type="AlphaFoldDB" id="A0A5R9DUW2"/>
<sequence length="86" mass="9842">MIKMPDIEALIKTIVEPLIDNPNEFSVDIVETEDFIEYHLNLHPDDIGRVIGRKGRVVRAIRTIIYSIRQRGSKRARIVIADGDSE</sequence>
<name>A0A5R9DUW2_9LACT</name>
<keyword evidence="3" id="KW-0961">Cell wall biogenesis/degradation</keyword>
<dbReference type="InterPro" id="IPR009019">
    <property type="entry name" value="KH_sf_prok-type"/>
</dbReference>
<protein>
    <recommendedName>
        <fullName evidence="3">RNA-binding protein KhpA</fullName>
    </recommendedName>
    <alternativeName>
        <fullName evidence="3">KH-domain protein A</fullName>
    </alternativeName>
</protein>